<evidence type="ECO:0000313" key="13">
    <source>
        <dbReference type="Proteomes" id="UP001172778"/>
    </source>
</evidence>
<gene>
    <name evidence="12" type="primary">ggt</name>
    <name evidence="12" type="ORF">PZA18_10230</name>
</gene>
<dbReference type="Proteomes" id="UP001172778">
    <property type="component" value="Unassembled WGS sequence"/>
</dbReference>
<sequence length="578" mass="61428">MNRHALRPLTASLLATLLLTPLALAAETAPEAATGTYGKTLAYAPEVMVTTANPLATEAGLAMLRKGGSAIDAAIAAQLMLGLTEPQSSGIAGGAFLLYHDGKQTTSFDGREKAPAAAKPERFLDPNGKPLAFYDAVIGGRSVGVPGVLAMLHMAHQRHGKLPWAALFEPAISRAENGFQMSSRLHALLVSEPHLKKDANARAYFYQEDGKPWPVGSVLKNPEYAATLRAIAAGGPKAFYSGKIAQAIVDAVKRHPTNPGDLTLADFAAYKAVERQPICGLYRFYKVCGMNAPSSGGVAVLQMLGILETRKLADWAPHAVESAHLFTEAGRLAFADRAKYLADPDFVKVPSDALVSKPYLVTRSQQIDMARSMGRAQAGDPVPKMALGLDSSPEFPSTSHLIVIDKQGHAVSMTSSIEDVFGSRMMVKGFLLNNQLTDFSFSPTDNGQPVANRVEPGKRPRSSMSPVLVFNEQGQLAFAAGSPGGSQIINYVAQTLVGLIDWKLSPLQAVALPHYGSRNGPTELEKDTGQEALAEALKAKGHEVKFVEMNSGLSAVVVKPDGLWGGADPRREGVAKGF</sequence>
<comment type="catalytic activity">
    <reaction evidence="1 9">
        <text>an S-substituted glutathione + H2O = an S-substituted L-cysteinylglycine + L-glutamate</text>
        <dbReference type="Rhea" id="RHEA:59468"/>
        <dbReference type="ChEBI" id="CHEBI:15377"/>
        <dbReference type="ChEBI" id="CHEBI:29985"/>
        <dbReference type="ChEBI" id="CHEBI:90779"/>
        <dbReference type="ChEBI" id="CHEBI:143103"/>
        <dbReference type="EC" id="3.4.19.13"/>
    </reaction>
</comment>
<dbReference type="EC" id="2.3.2.2" evidence="9"/>
<comment type="pathway">
    <text evidence="9">Sulfur metabolism; glutathione metabolism.</text>
</comment>
<dbReference type="InterPro" id="IPR029055">
    <property type="entry name" value="Ntn_hydrolases_N"/>
</dbReference>
<evidence type="ECO:0000256" key="9">
    <source>
        <dbReference type="RuleBase" id="RU368036"/>
    </source>
</evidence>
<dbReference type="SUPFAM" id="SSF56235">
    <property type="entry name" value="N-terminal nucleophile aminohydrolases (Ntn hydrolases)"/>
    <property type="match status" value="1"/>
</dbReference>
<dbReference type="InterPro" id="IPR000101">
    <property type="entry name" value="GGT_peptidase"/>
</dbReference>
<keyword evidence="5 9" id="KW-0378">Hydrolase</keyword>
<comment type="catalytic activity">
    <reaction evidence="2 9">
        <text>glutathione + H2O = L-cysteinylglycine + L-glutamate</text>
        <dbReference type="Rhea" id="RHEA:28807"/>
        <dbReference type="ChEBI" id="CHEBI:15377"/>
        <dbReference type="ChEBI" id="CHEBI:29985"/>
        <dbReference type="ChEBI" id="CHEBI:57925"/>
        <dbReference type="ChEBI" id="CHEBI:61694"/>
        <dbReference type="EC" id="3.4.19.13"/>
    </reaction>
</comment>
<dbReference type="InterPro" id="IPR043138">
    <property type="entry name" value="GGT_lsub"/>
</dbReference>
<feature type="region of interest" description="Disordered" evidence="10">
    <location>
        <begin position="443"/>
        <end position="462"/>
    </location>
</feature>
<proteinExistence type="inferred from homology"/>
<dbReference type="PANTHER" id="PTHR43199">
    <property type="entry name" value="GLUTATHIONE HYDROLASE"/>
    <property type="match status" value="1"/>
</dbReference>
<comment type="caution">
    <text evidence="12">The sequence shown here is derived from an EMBL/GenBank/DDBJ whole genome shotgun (WGS) entry which is preliminary data.</text>
</comment>
<evidence type="ECO:0000256" key="2">
    <source>
        <dbReference type="ARBA" id="ARBA00001089"/>
    </source>
</evidence>
<protein>
    <recommendedName>
        <fullName evidence="9">Glutathione hydrolase proenzyme</fullName>
        <ecNumber evidence="9">2.3.2.2</ecNumber>
        <ecNumber evidence="9">3.4.19.13</ecNumber>
    </recommendedName>
    <component>
        <recommendedName>
            <fullName evidence="9">Glutathione hydrolase large chain</fullName>
        </recommendedName>
    </component>
    <component>
        <recommendedName>
            <fullName evidence="9">Glutathione hydrolase small chain</fullName>
        </recommendedName>
    </component>
</protein>
<evidence type="ECO:0000256" key="4">
    <source>
        <dbReference type="ARBA" id="ARBA00022679"/>
    </source>
</evidence>
<evidence type="ECO:0000256" key="10">
    <source>
        <dbReference type="SAM" id="MobiDB-lite"/>
    </source>
</evidence>
<dbReference type="InterPro" id="IPR043137">
    <property type="entry name" value="GGT_ssub_C"/>
</dbReference>
<comment type="subunit">
    <text evidence="9">This enzyme consists of two polypeptide chains, which are synthesized in precursor form from a single polypeptide.</text>
</comment>
<evidence type="ECO:0000256" key="3">
    <source>
        <dbReference type="ARBA" id="ARBA00009381"/>
    </source>
</evidence>
<keyword evidence="6 9" id="KW-0865">Zymogen</keyword>
<dbReference type="PANTHER" id="PTHR43199:SF1">
    <property type="entry name" value="GLUTATHIONE HYDROLASE PROENZYME"/>
    <property type="match status" value="1"/>
</dbReference>
<reference evidence="12" key="1">
    <citation type="submission" date="2023-03" db="EMBL/GenBank/DDBJ databases">
        <title>Chitinimonas shenzhenensis gen. nov., sp. nov., a novel member of family Burkholderiaceae isolated from activated sludge collected in Shen Zhen, China.</title>
        <authorList>
            <person name="Wang X."/>
        </authorList>
    </citation>
    <scope>NUCLEOTIDE SEQUENCE</scope>
    <source>
        <strain evidence="12">DQS-5</strain>
    </source>
</reference>
<dbReference type="PRINTS" id="PR01210">
    <property type="entry name" value="GGTRANSPTASE"/>
</dbReference>
<dbReference type="Pfam" id="PF01019">
    <property type="entry name" value="G_glu_transpept"/>
    <property type="match status" value="1"/>
</dbReference>
<dbReference type="Gene3D" id="1.10.246.130">
    <property type="match status" value="1"/>
</dbReference>
<comment type="PTM">
    <text evidence="9">Cleaved by autocatalysis into a large and a small subunit.</text>
</comment>
<dbReference type="InterPro" id="IPR051792">
    <property type="entry name" value="GGT_bact"/>
</dbReference>
<feature type="signal peptide" evidence="11">
    <location>
        <begin position="1"/>
        <end position="25"/>
    </location>
</feature>
<feature type="chain" id="PRO_5045448349" description="Glutathione hydrolase proenzyme" evidence="11">
    <location>
        <begin position="26"/>
        <end position="578"/>
    </location>
</feature>
<evidence type="ECO:0000256" key="8">
    <source>
        <dbReference type="ARBA" id="ARBA00047417"/>
    </source>
</evidence>
<comment type="catalytic activity">
    <reaction evidence="8 9">
        <text>an N-terminal (5-L-glutamyl)-[peptide] + an alpha-amino acid = 5-L-glutamyl amino acid + an N-terminal L-alpha-aminoacyl-[peptide]</text>
        <dbReference type="Rhea" id="RHEA:23904"/>
        <dbReference type="Rhea" id="RHEA-COMP:9780"/>
        <dbReference type="Rhea" id="RHEA-COMP:9795"/>
        <dbReference type="ChEBI" id="CHEBI:77644"/>
        <dbReference type="ChEBI" id="CHEBI:78597"/>
        <dbReference type="ChEBI" id="CHEBI:78599"/>
        <dbReference type="ChEBI" id="CHEBI:78608"/>
        <dbReference type="EC" id="2.3.2.2"/>
    </reaction>
</comment>
<keyword evidence="7 9" id="KW-0012">Acyltransferase</keyword>
<dbReference type="GO" id="GO:0103068">
    <property type="term" value="F:leukotriene C4 gamma-glutamyl transferase activity"/>
    <property type="evidence" value="ECO:0007669"/>
    <property type="project" value="UniProtKB-EC"/>
</dbReference>
<comment type="similarity">
    <text evidence="3 9">Belongs to the gamma-glutamyltransferase family.</text>
</comment>
<evidence type="ECO:0000313" key="12">
    <source>
        <dbReference type="EMBL" id="MDK2124428.1"/>
    </source>
</evidence>
<accession>A0ABT7DWI7</accession>
<evidence type="ECO:0000256" key="7">
    <source>
        <dbReference type="ARBA" id="ARBA00023315"/>
    </source>
</evidence>
<dbReference type="RefSeq" id="WP_284100741.1">
    <property type="nucleotide sequence ID" value="NZ_JARRAF010000010.1"/>
</dbReference>
<dbReference type="EMBL" id="JARRAF010000010">
    <property type="protein sequence ID" value="MDK2124428.1"/>
    <property type="molecule type" value="Genomic_DNA"/>
</dbReference>
<organism evidence="12 13">
    <name type="scientific">Parachitinimonas caeni</name>
    <dbReference type="NCBI Taxonomy" id="3031301"/>
    <lineage>
        <taxon>Bacteria</taxon>
        <taxon>Pseudomonadati</taxon>
        <taxon>Pseudomonadota</taxon>
        <taxon>Betaproteobacteria</taxon>
        <taxon>Neisseriales</taxon>
        <taxon>Chitinibacteraceae</taxon>
        <taxon>Parachitinimonas</taxon>
    </lineage>
</organism>
<keyword evidence="9" id="KW-0317">Glutathione biosynthesis</keyword>
<keyword evidence="4 9" id="KW-0808">Transferase</keyword>
<keyword evidence="11" id="KW-0732">Signal</keyword>
<evidence type="ECO:0000256" key="11">
    <source>
        <dbReference type="SAM" id="SignalP"/>
    </source>
</evidence>
<dbReference type="NCBIfam" id="TIGR00066">
    <property type="entry name" value="g_glut_trans"/>
    <property type="match status" value="1"/>
</dbReference>
<evidence type="ECO:0000256" key="1">
    <source>
        <dbReference type="ARBA" id="ARBA00001049"/>
    </source>
</evidence>
<dbReference type="EC" id="3.4.19.13" evidence="9"/>
<name>A0ABT7DWI7_9NEIS</name>
<evidence type="ECO:0000256" key="5">
    <source>
        <dbReference type="ARBA" id="ARBA00022801"/>
    </source>
</evidence>
<dbReference type="Gene3D" id="3.60.20.40">
    <property type="match status" value="1"/>
</dbReference>
<keyword evidence="13" id="KW-1185">Reference proteome</keyword>
<evidence type="ECO:0000256" key="6">
    <source>
        <dbReference type="ARBA" id="ARBA00023145"/>
    </source>
</evidence>